<evidence type="ECO:0000313" key="3">
    <source>
        <dbReference type="WBParaSite" id="sdigi.contig422.g8214.t1"/>
    </source>
</evidence>
<feature type="compositionally biased region" description="Low complexity" evidence="1">
    <location>
        <begin position="400"/>
        <end position="414"/>
    </location>
</feature>
<organism evidence="2 3">
    <name type="scientific">Setaria digitata</name>
    <dbReference type="NCBI Taxonomy" id="48799"/>
    <lineage>
        <taxon>Eukaryota</taxon>
        <taxon>Metazoa</taxon>
        <taxon>Ecdysozoa</taxon>
        <taxon>Nematoda</taxon>
        <taxon>Chromadorea</taxon>
        <taxon>Rhabditida</taxon>
        <taxon>Spirurina</taxon>
        <taxon>Spiruromorpha</taxon>
        <taxon>Filarioidea</taxon>
        <taxon>Setariidae</taxon>
        <taxon>Setaria</taxon>
    </lineage>
</organism>
<proteinExistence type="predicted"/>
<protein>
    <submittedName>
        <fullName evidence="3">Uncharacterized protein</fullName>
    </submittedName>
</protein>
<sequence length="430" mass="49643">MTSNNKVDSFPDDDDKSDECISLRYEPYGSSITSDFDVSSSYEKYWDSVISDSDSPKFSDNDCSKLSQLVAPEVSINSTGDVANMIKQWEKYVAEKNKKRIFLPKHSHCYQFPRWRSCDALTASLIVTTDNISVPVDNSLSTNCFKMQRNTKINKEELDRRNVLSAANDTIYDQNDRINLINSKSKKMSSSNSNIEEINSMHSNVLQLDHKPWYDRKMIRENIIRDSIANSTETRKLFENGLIIKEINKCYKPICYDEATLQQNHENIPEVTHFAVEIQPLSKGYKERMEELETDEVYVESERDSVGYGFRRTAGIHSYCLNEKEREILSFLNANIDAVEDLGIIIPQSVKRMMKEENPEKLQITQISTSYNQRSTPEQRNIATRRRLYRVNSIQINSTESSLTSKSESTRLTSNYPSRQESFSAVYQQN</sequence>
<name>A0A915PTN3_9BILA</name>
<reference evidence="3" key="1">
    <citation type="submission" date="2022-11" db="UniProtKB">
        <authorList>
            <consortium name="WormBaseParasite"/>
        </authorList>
    </citation>
    <scope>IDENTIFICATION</scope>
</reference>
<feature type="compositionally biased region" description="Polar residues" evidence="1">
    <location>
        <begin position="415"/>
        <end position="430"/>
    </location>
</feature>
<evidence type="ECO:0000313" key="2">
    <source>
        <dbReference type="Proteomes" id="UP000887581"/>
    </source>
</evidence>
<keyword evidence="2" id="KW-1185">Reference proteome</keyword>
<feature type="region of interest" description="Disordered" evidence="1">
    <location>
        <begin position="400"/>
        <end position="430"/>
    </location>
</feature>
<dbReference type="AlphaFoldDB" id="A0A915PTN3"/>
<evidence type="ECO:0000256" key="1">
    <source>
        <dbReference type="SAM" id="MobiDB-lite"/>
    </source>
</evidence>
<accession>A0A915PTN3</accession>
<dbReference type="Proteomes" id="UP000887581">
    <property type="component" value="Unplaced"/>
</dbReference>
<dbReference type="WBParaSite" id="sdigi.contig422.g8214.t1">
    <property type="protein sequence ID" value="sdigi.contig422.g8214.t1"/>
    <property type="gene ID" value="sdigi.contig422.g8214"/>
</dbReference>